<name>A0A1Y1RWV1_9SPIO</name>
<keyword evidence="1" id="KW-0732">Signal</keyword>
<dbReference type="Proteomes" id="UP000192343">
    <property type="component" value="Unassembled WGS sequence"/>
</dbReference>
<evidence type="ECO:0008006" key="4">
    <source>
        <dbReference type="Google" id="ProtNLM"/>
    </source>
</evidence>
<feature type="signal peptide" evidence="1">
    <location>
        <begin position="1"/>
        <end position="24"/>
    </location>
</feature>
<evidence type="ECO:0000313" key="2">
    <source>
        <dbReference type="EMBL" id="ORC34696.1"/>
    </source>
</evidence>
<proteinExistence type="predicted"/>
<protein>
    <recommendedName>
        <fullName evidence="4">Outer membrane protein beta-barrel domain-containing protein</fullName>
    </recommendedName>
</protein>
<feature type="chain" id="PRO_5012417683" description="Outer membrane protein beta-barrel domain-containing protein" evidence="1">
    <location>
        <begin position="25"/>
        <end position="224"/>
    </location>
</feature>
<keyword evidence="3" id="KW-1185">Reference proteome</keyword>
<evidence type="ECO:0000256" key="1">
    <source>
        <dbReference type="SAM" id="SignalP"/>
    </source>
</evidence>
<dbReference type="RefSeq" id="WP_083051169.1">
    <property type="nucleotide sequence ID" value="NZ_MWQY01000012.1"/>
</dbReference>
<gene>
    <name evidence="2" type="ORF">B4O97_12190</name>
</gene>
<organism evidence="2 3">
    <name type="scientific">Marispirochaeta aestuarii</name>
    <dbReference type="NCBI Taxonomy" id="1963862"/>
    <lineage>
        <taxon>Bacteria</taxon>
        <taxon>Pseudomonadati</taxon>
        <taxon>Spirochaetota</taxon>
        <taxon>Spirochaetia</taxon>
        <taxon>Spirochaetales</taxon>
        <taxon>Spirochaetaceae</taxon>
        <taxon>Marispirochaeta</taxon>
    </lineage>
</organism>
<evidence type="ECO:0000313" key="3">
    <source>
        <dbReference type="Proteomes" id="UP000192343"/>
    </source>
</evidence>
<dbReference type="EMBL" id="MWQY01000012">
    <property type="protein sequence ID" value="ORC34696.1"/>
    <property type="molecule type" value="Genomic_DNA"/>
</dbReference>
<accession>A0A1Y1RWV1</accession>
<dbReference type="STRING" id="1963862.B4O97_12190"/>
<dbReference type="AlphaFoldDB" id="A0A1Y1RWV1"/>
<sequence length="224" mass="24861">MKNSTLLILPVVLFSLVLAAPCEALDLAAFDVHSGLLWMIDEPADDETTGAPDPLLTPIGAALSYPLNERLSFDPGIYVFGLNYGFQEWDRPRPAQIEHREMYVVSLLLNPAFVFTFPWTERISWGTVLSPSLLLRIPTLTAEGEEAAHSDMLSYFMGAGRFIFPEAGLFLDIGVNEKISFRPGLRFFLPVFHLWDGDPLADQSLIYFDAALRFRLSSGGDSGS</sequence>
<dbReference type="OrthoDB" id="9826268at2"/>
<comment type="caution">
    <text evidence="2">The sequence shown here is derived from an EMBL/GenBank/DDBJ whole genome shotgun (WGS) entry which is preliminary data.</text>
</comment>
<reference evidence="2 3" key="1">
    <citation type="submission" date="2017-03" db="EMBL/GenBank/DDBJ databases">
        <title>Draft Genome sequence of Marispirochaeta sp. strain JC444.</title>
        <authorList>
            <person name="Shivani Y."/>
            <person name="Subhash Y."/>
            <person name="Sasikala C."/>
            <person name="Ramana C."/>
        </authorList>
    </citation>
    <scope>NUCLEOTIDE SEQUENCE [LARGE SCALE GENOMIC DNA]</scope>
    <source>
        <strain evidence="2 3">JC444</strain>
    </source>
</reference>